<dbReference type="AlphaFoldDB" id="A0A1Q5PX98"/>
<dbReference type="STRING" id="52770.BSZ40_04000"/>
<proteinExistence type="predicted"/>
<feature type="compositionally biased region" description="Low complexity" evidence="5">
    <location>
        <begin position="561"/>
        <end position="577"/>
    </location>
</feature>
<dbReference type="InParanoid" id="A0A1Q5PX98"/>
<feature type="region of interest" description="Disordered" evidence="5">
    <location>
        <begin position="431"/>
        <end position="679"/>
    </location>
</feature>
<keyword evidence="3" id="KW-0732">Signal</keyword>
<feature type="compositionally biased region" description="Pro residues" evidence="5">
    <location>
        <begin position="494"/>
        <end position="508"/>
    </location>
</feature>
<evidence type="ECO:0000256" key="5">
    <source>
        <dbReference type="SAM" id="MobiDB-lite"/>
    </source>
</evidence>
<keyword evidence="6" id="KW-0472">Membrane</keyword>
<name>A0A1Q5PX98_9ACTO</name>
<dbReference type="PRINTS" id="PR01217">
    <property type="entry name" value="PRICHEXTENSN"/>
</dbReference>
<evidence type="ECO:0000256" key="4">
    <source>
        <dbReference type="ARBA" id="ARBA00023088"/>
    </source>
</evidence>
<dbReference type="Pfam" id="PF19407">
    <property type="entry name" value="DUF5979"/>
    <property type="match status" value="2"/>
</dbReference>
<feature type="compositionally biased region" description="Low complexity" evidence="5">
    <location>
        <begin position="509"/>
        <end position="518"/>
    </location>
</feature>
<accession>A0A1Q5PX98</accession>
<dbReference type="Proteomes" id="UP000185612">
    <property type="component" value="Unassembled WGS sequence"/>
</dbReference>
<dbReference type="EMBL" id="MQVS01000003">
    <property type="protein sequence ID" value="OKL52079.1"/>
    <property type="molecule type" value="Genomic_DNA"/>
</dbReference>
<gene>
    <name evidence="8" type="ORF">BSZ40_04000</name>
</gene>
<comment type="caution">
    <text evidence="8">The sequence shown here is derived from an EMBL/GenBank/DDBJ whole genome shotgun (WGS) entry which is preliminary data.</text>
</comment>
<feature type="compositionally biased region" description="Low complexity" evidence="5">
    <location>
        <begin position="437"/>
        <end position="446"/>
    </location>
</feature>
<keyword evidence="1" id="KW-0134">Cell wall</keyword>
<keyword evidence="6" id="KW-0812">Transmembrane</keyword>
<feature type="compositionally biased region" description="Pro residues" evidence="5">
    <location>
        <begin position="519"/>
        <end position="560"/>
    </location>
</feature>
<evidence type="ECO:0000259" key="7">
    <source>
        <dbReference type="PROSITE" id="PS50847"/>
    </source>
</evidence>
<reference evidence="9" key="1">
    <citation type="submission" date="2016-12" db="EMBL/GenBank/DDBJ databases">
        <authorList>
            <person name="Meng X."/>
        </authorList>
    </citation>
    <scope>NUCLEOTIDE SEQUENCE [LARGE SCALE GENOMIC DNA]</scope>
    <source>
        <strain evidence="9">DSM 20732</strain>
    </source>
</reference>
<sequence length="707" mass="74866">MNVPKDTAFVATVVYQLPPRFQPSDHPQWRPPVAPDATGRGEFPIDLTFAETVKTLGVFPVGTTLSVRADLNAQQVLAGAVYWSSPQLYGPGGRGRLSLVVSEPLVAGELFLQAHDPLADLEIKAHAEETAPAVSNVQVRYDCGEQTGVVEVPIGGKTVTAASKVRRGEVCELSVERDGLEVPGYELEIVGAGPRRNGELPWTRREIVLRYVADAANGGGYGKVSLTTASEGIPAVGQWENEYVLYCTNRHINERVLLVRDGGHWESKPLPAGSECFIRYIGNHPGLADLDETVEVTPEEFTIEKDATVAVAVRHNVTTLQGALQIVKNVRGDNAEVFARDNFEISYSCTSGQQGTVSVPGSGTVTAGPPLYYGAHCTFSESDETRQRPGYTVETTIEPEEVRLPDPPMRPPMPVMMPGPIAQPLLLRQLQNEQNSTTVKVTVTNTYRRIEEPPPPPETDSPQPPETQPPLPPVEPEQPPAQPEEPQDPETQSPQPPPVEPEQPPAQPEEPQNPETQSPQPPPVEPEQPPAQPEEPQNPPVDPTPDPSPSATPTPTPSASPTPSATPTLSPSASPTPSVTPTPTPSVVPTPTPSVTPSVTPTPTPSVVPTPTPSVTPSVTPTPTPSVVPTPTPSVAPSASPTPTVSAGVPPVVGSPRPTAQPTASPTPGPGRPTLPRTGSMASTLLWWTAVALLGGIGALVIARRKA</sequence>
<organism evidence="8 9">
    <name type="scientific">Buchananella hordeovulneris</name>
    <dbReference type="NCBI Taxonomy" id="52770"/>
    <lineage>
        <taxon>Bacteria</taxon>
        <taxon>Bacillati</taxon>
        <taxon>Actinomycetota</taxon>
        <taxon>Actinomycetes</taxon>
        <taxon>Actinomycetales</taxon>
        <taxon>Actinomycetaceae</taxon>
        <taxon>Buchananella</taxon>
    </lineage>
</organism>
<feature type="compositionally biased region" description="Low complexity" evidence="5">
    <location>
        <begin position="635"/>
        <end position="658"/>
    </location>
</feature>
<feature type="transmembrane region" description="Helical" evidence="6">
    <location>
        <begin position="685"/>
        <end position="703"/>
    </location>
</feature>
<dbReference type="NCBIfam" id="TIGR01167">
    <property type="entry name" value="LPXTG_anchor"/>
    <property type="match status" value="1"/>
</dbReference>
<feature type="domain" description="Gram-positive cocci surface proteins LPxTG" evidence="7">
    <location>
        <begin position="675"/>
        <end position="707"/>
    </location>
</feature>
<keyword evidence="9" id="KW-1185">Reference proteome</keyword>
<feature type="compositionally biased region" description="Pro residues" evidence="5">
    <location>
        <begin position="578"/>
        <end position="634"/>
    </location>
</feature>
<evidence type="ECO:0000256" key="6">
    <source>
        <dbReference type="SAM" id="Phobius"/>
    </source>
</evidence>
<evidence type="ECO:0000313" key="9">
    <source>
        <dbReference type="Proteomes" id="UP000185612"/>
    </source>
</evidence>
<evidence type="ECO:0000256" key="1">
    <source>
        <dbReference type="ARBA" id="ARBA00022512"/>
    </source>
</evidence>
<keyword evidence="4" id="KW-0572">Peptidoglycan-anchor</keyword>
<evidence type="ECO:0000256" key="3">
    <source>
        <dbReference type="ARBA" id="ARBA00022729"/>
    </source>
</evidence>
<evidence type="ECO:0000313" key="8">
    <source>
        <dbReference type="EMBL" id="OKL52079.1"/>
    </source>
</evidence>
<keyword evidence="6" id="KW-1133">Transmembrane helix</keyword>
<protein>
    <recommendedName>
        <fullName evidence="7">Gram-positive cocci surface proteins LPxTG domain-containing protein</fullName>
    </recommendedName>
</protein>
<dbReference type="InterPro" id="IPR019931">
    <property type="entry name" value="LPXTG_anchor"/>
</dbReference>
<dbReference type="InterPro" id="IPR046022">
    <property type="entry name" value="DUF5979"/>
</dbReference>
<keyword evidence="2" id="KW-0964">Secreted</keyword>
<evidence type="ECO:0000256" key="2">
    <source>
        <dbReference type="ARBA" id="ARBA00022525"/>
    </source>
</evidence>
<dbReference type="PROSITE" id="PS50847">
    <property type="entry name" value="GRAM_POS_ANCHORING"/>
    <property type="match status" value="1"/>
</dbReference>
<feature type="compositionally biased region" description="Pro residues" evidence="5">
    <location>
        <begin position="453"/>
        <end position="483"/>
    </location>
</feature>